<evidence type="ECO:0000313" key="2">
    <source>
        <dbReference type="Proteomes" id="UP000006860"/>
    </source>
</evidence>
<proteinExistence type="predicted"/>
<dbReference type="EMBL" id="CP002546">
    <property type="protein sequence ID" value="ADY60914.1"/>
    <property type="molecule type" value="Genomic_DNA"/>
</dbReference>
<dbReference type="Gene3D" id="1.20.5.780">
    <property type="entry name" value="Single helix bin"/>
    <property type="match status" value="1"/>
</dbReference>
<gene>
    <name evidence="1" type="ordered locus">Plabr_3317</name>
</gene>
<dbReference type="GO" id="GO:0006355">
    <property type="term" value="P:regulation of DNA-templated transcription"/>
    <property type="evidence" value="ECO:0007669"/>
    <property type="project" value="InterPro"/>
</dbReference>
<reference evidence="2" key="1">
    <citation type="submission" date="2011-02" db="EMBL/GenBank/DDBJ databases">
        <title>The complete genome of Planctomyces brasiliensis DSM 5305.</title>
        <authorList>
            <person name="Lucas S."/>
            <person name="Copeland A."/>
            <person name="Lapidus A."/>
            <person name="Bruce D."/>
            <person name="Goodwin L."/>
            <person name="Pitluck S."/>
            <person name="Kyrpides N."/>
            <person name="Mavromatis K."/>
            <person name="Pagani I."/>
            <person name="Ivanova N."/>
            <person name="Ovchinnikova G."/>
            <person name="Lu M."/>
            <person name="Detter J.C."/>
            <person name="Han C."/>
            <person name="Land M."/>
            <person name="Hauser L."/>
            <person name="Markowitz V."/>
            <person name="Cheng J.-F."/>
            <person name="Hugenholtz P."/>
            <person name="Woyke T."/>
            <person name="Wu D."/>
            <person name="Tindall B."/>
            <person name="Pomrenke H.G."/>
            <person name="Brambilla E."/>
            <person name="Klenk H.-P."/>
            <person name="Eisen J.A."/>
        </authorList>
    </citation>
    <scope>NUCLEOTIDE SEQUENCE [LARGE SCALE GENOMIC DNA]</scope>
    <source>
        <strain evidence="2">ATCC 49424 / DSM 5305 / JCM 21570 / NBRC 103401 / IFAM 1448</strain>
    </source>
</reference>
<name>F0SL31_RUBBR</name>
<dbReference type="AlphaFoldDB" id="F0SL31"/>
<evidence type="ECO:0000313" key="1">
    <source>
        <dbReference type="EMBL" id="ADY60914.1"/>
    </source>
</evidence>
<dbReference type="KEGG" id="pbs:Plabr_3317"/>
<accession>F0SL31</accession>
<dbReference type="InterPro" id="IPR010985">
    <property type="entry name" value="Ribbon_hlx_hlx"/>
</dbReference>
<dbReference type="SUPFAM" id="SSF47598">
    <property type="entry name" value="Ribbon-helix-helix"/>
    <property type="match status" value="1"/>
</dbReference>
<protein>
    <submittedName>
        <fullName evidence="1">Uncharacterized protein</fullName>
    </submittedName>
</protein>
<dbReference type="RefSeq" id="WP_013629634.1">
    <property type="nucleotide sequence ID" value="NC_015174.1"/>
</dbReference>
<dbReference type="STRING" id="756272.Plabr_3317"/>
<sequence length="55" mass="6459">MSIKTEQVVIRCTSTQRERWERAAELDRRTLTDWVRIQLDDAADRAIQAAEKRDG</sequence>
<dbReference type="HOGENOM" id="CLU_3029652_0_0_0"/>
<keyword evidence="2" id="KW-1185">Reference proteome</keyword>
<dbReference type="OrthoDB" id="9970707at2"/>
<dbReference type="Proteomes" id="UP000006860">
    <property type="component" value="Chromosome"/>
</dbReference>
<organism evidence="1 2">
    <name type="scientific">Rubinisphaera brasiliensis (strain ATCC 49424 / DSM 5305 / JCM 21570 / IAM 15109 / NBRC 103401 / IFAM 1448)</name>
    <name type="common">Planctomyces brasiliensis</name>
    <dbReference type="NCBI Taxonomy" id="756272"/>
    <lineage>
        <taxon>Bacteria</taxon>
        <taxon>Pseudomonadati</taxon>
        <taxon>Planctomycetota</taxon>
        <taxon>Planctomycetia</taxon>
        <taxon>Planctomycetales</taxon>
        <taxon>Planctomycetaceae</taxon>
        <taxon>Rubinisphaera</taxon>
    </lineage>
</organism>